<comment type="caution">
    <text evidence="2">The sequence shown here is derived from an EMBL/GenBank/DDBJ whole genome shotgun (WGS) entry which is preliminary data.</text>
</comment>
<name>A0A3S3RC40_METS7</name>
<dbReference type="InterPro" id="IPR029060">
    <property type="entry name" value="PIN-like_dom_sf"/>
</dbReference>
<dbReference type="Pfam" id="PF01850">
    <property type="entry name" value="PIN"/>
    <property type="match status" value="1"/>
</dbReference>
<reference evidence="2 3" key="1">
    <citation type="submission" date="2018-12" db="EMBL/GenBank/DDBJ databases">
        <title>The complete genome of the methanogenic archaea of the candidate phylum Verstraetearchaeota, obtained from the metagenome of underground thermal water.</title>
        <authorList>
            <person name="Kadnikov V.V."/>
            <person name="Mardanov A.V."/>
            <person name="Beletsky A.V."/>
            <person name="Karnachuk O.V."/>
            <person name="Ravin N.V."/>
        </authorList>
    </citation>
    <scope>NUCLEOTIDE SEQUENCE [LARGE SCALE GENOMIC DNA]</scope>
    <source>
        <strain evidence="2">Ch88</strain>
    </source>
</reference>
<dbReference type="Proteomes" id="UP000288215">
    <property type="component" value="Unassembled WGS sequence"/>
</dbReference>
<evidence type="ECO:0000313" key="3">
    <source>
        <dbReference type="Proteomes" id="UP000288215"/>
    </source>
</evidence>
<evidence type="ECO:0000313" key="2">
    <source>
        <dbReference type="EMBL" id="RWX73474.1"/>
    </source>
</evidence>
<proteinExistence type="predicted"/>
<sequence length="145" mass="16320">MTLSGMDSNVLCNCLDPAYPEHERLKGILLDLGPGNRVAVNPTVVHESYHALVFGQKLVRSEARRRLLLVLRHPYVEFVNQTRRVSEAALKIAVDYGIGGRDALILASFLLNKIPVLLTRDRDLLSLTEVKWHDWKIAIVDPLAE</sequence>
<evidence type="ECO:0000259" key="1">
    <source>
        <dbReference type="Pfam" id="PF01850"/>
    </source>
</evidence>
<dbReference type="SUPFAM" id="SSF88723">
    <property type="entry name" value="PIN domain-like"/>
    <property type="match status" value="1"/>
</dbReference>
<dbReference type="AlphaFoldDB" id="A0A3S3RC40"/>
<dbReference type="Gene3D" id="3.40.50.1010">
    <property type="entry name" value="5'-nuclease"/>
    <property type="match status" value="1"/>
</dbReference>
<feature type="domain" description="PIN" evidence="1">
    <location>
        <begin position="7"/>
        <end position="125"/>
    </location>
</feature>
<dbReference type="EMBL" id="RXGA01000003">
    <property type="protein sequence ID" value="RWX73474.1"/>
    <property type="molecule type" value="Genomic_DNA"/>
</dbReference>
<dbReference type="InterPro" id="IPR002716">
    <property type="entry name" value="PIN_dom"/>
</dbReference>
<organism evidence="2 3">
    <name type="scientific">Methanosuratincola subterraneus</name>
    <dbReference type="NCBI Taxonomy" id="2593994"/>
    <lineage>
        <taxon>Archaea</taxon>
        <taxon>Thermoproteota</taxon>
        <taxon>Methanosuratincolia</taxon>
        <taxon>Candidatus Methanomethylicales</taxon>
        <taxon>Candidatus Methanomethylicaceae</taxon>
        <taxon>Candidatus Methanosuratincola (ex Vanwonterghem et al. 2016)</taxon>
    </lineage>
</organism>
<dbReference type="CDD" id="cd09854">
    <property type="entry name" value="PIN_VapC-like"/>
    <property type="match status" value="1"/>
</dbReference>
<accession>A0A3S3RC40</accession>
<protein>
    <recommendedName>
        <fullName evidence="1">PIN domain-containing protein</fullName>
    </recommendedName>
</protein>
<gene>
    <name evidence="2" type="ORF">Metus_1448</name>
</gene>